<dbReference type="GO" id="GO:0003979">
    <property type="term" value="F:UDP-glucose 6-dehydrogenase activity"/>
    <property type="evidence" value="ECO:0007669"/>
    <property type="project" value="UniProtKB-EC"/>
</dbReference>
<name>A0A1W1BNZ5_9ZZZZ</name>
<dbReference type="PANTHER" id="PTHR43491:SF2">
    <property type="entry name" value="UDP-N-ACETYL-D-MANNOSAMINE DEHYDROGENASE"/>
    <property type="match status" value="1"/>
</dbReference>
<dbReference type="GO" id="GO:0051287">
    <property type="term" value="F:NAD binding"/>
    <property type="evidence" value="ECO:0007669"/>
    <property type="project" value="InterPro"/>
</dbReference>
<dbReference type="InterPro" id="IPR014027">
    <property type="entry name" value="UDP-Glc/GDP-Man_DH_C"/>
</dbReference>
<gene>
    <name evidence="5" type="ORF">MNB_SV-8-311</name>
</gene>
<dbReference type="PIRSF" id="PIRSF000124">
    <property type="entry name" value="UDPglc_GDPman_dh"/>
    <property type="match status" value="1"/>
</dbReference>
<accession>A0A1W1BNZ5</accession>
<dbReference type="SUPFAM" id="SSF51735">
    <property type="entry name" value="NAD(P)-binding Rossmann-fold domains"/>
    <property type="match status" value="1"/>
</dbReference>
<dbReference type="PIRSF" id="PIRSF500136">
    <property type="entry name" value="UDP_ManNAc_DH"/>
    <property type="match status" value="1"/>
</dbReference>
<evidence type="ECO:0000259" key="4">
    <source>
        <dbReference type="SMART" id="SM00984"/>
    </source>
</evidence>
<dbReference type="InterPro" id="IPR036220">
    <property type="entry name" value="UDP-Glc/GDP-Man_DH_C_sf"/>
</dbReference>
<comment type="similarity">
    <text evidence="1">Belongs to the UDP-glucose/GDP-mannose dehydrogenase family.</text>
</comment>
<evidence type="ECO:0000256" key="3">
    <source>
        <dbReference type="ARBA" id="ARBA00023027"/>
    </source>
</evidence>
<dbReference type="InterPro" id="IPR008927">
    <property type="entry name" value="6-PGluconate_DH-like_C_sf"/>
</dbReference>
<dbReference type="EC" id="1.1.1.22" evidence="5"/>
<dbReference type="SUPFAM" id="SSF52413">
    <property type="entry name" value="UDP-glucose/GDP-mannose dehydrogenase C-terminal domain"/>
    <property type="match status" value="1"/>
</dbReference>
<dbReference type="Pfam" id="PF03721">
    <property type="entry name" value="UDPG_MGDP_dh_N"/>
    <property type="match status" value="1"/>
</dbReference>
<dbReference type="InterPro" id="IPR001732">
    <property type="entry name" value="UDP-Glc/GDP-Man_DH_N"/>
</dbReference>
<dbReference type="InterPro" id="IPR036291">
    <property type="entry name" value="NAD(P)-bd_dom_sf"/>
</dbReference>
<dbReference type="EMBL" id="FPHD01000028">
    <property type="protein sequence ID" value="SFV55197.1"/>
    <property type="molecule type" value="Genomic_DNA"/>
</dbReference>
<dbReference type="SUPFAM" id="SSF48179">
    <property type="entry name" value="6-phosphogluconate dehydrogenase C-terminal domain-like"/>
    <property type="match status" value="1"/>
</dbReference>
<organism evidence="5">
    <name type="scientific">hydrothermal vent metagenome</name>
    <dbReference type="NCBI Taxonomy" id="652676"/>
    <lineage>
        <taxon>unclassified sequences</taxon>
        <taxon>metagenomes</taxon>
        <taxon>ecological metagenomes</taxon>
    </lineage>
</organism>
<dbReference type="InterPro" id="IPR028359">
    <property type="entry name" value="UDP_ManNAc/GlcNAc_DH"/>
</dbReference>
<dbReference type="Gene3D" id="3.40.50.720">
    <property type="entry name" value="NAD(P)-binding Rossmann-like Domain"/>
    <property type="match status" value="2"/>
</dbReference>
<dbReference type="GO" id="GO:0000271">
    <property type="term" value="P:polysaccharide biosynthetic process"/>
    <property type="evidence" value="ECO:0007669"/>
    <property type="project" value="InterPro"/>
</dbReference>
<evidence type="ECO:0000256" key="2">
    <source>
        <dbReference type="ARBA" id="ARBA00023002"/>
    </source>
</evidence>
<reference evidence="5" key="1">
    <citation type="submission" date="2016-10" db="EMBL/GenBank/DDBJ databases">
        <authorList>
            <person name="de Groot N.N."/>
        </authorList>
    </citation>
    <scope>NUCLEOTIDE SEQUENCE</scope>
</reference>
<evidence type="ECO:0000313" key="5">
    <source>
        <dbReference type="EMBL" id="SFV55197.1"/>
    </source>
</evidence>
<evidence type="ECO:0000256" key="1">
    <source>
        <dbReference type="ARBA" id="ARBA00006601"/>
    </source>
</evidence>
<dbReference type="AlphaFoldDB" id="A0A1W1BNZ5"/>
<dbReference type="InterPro" id="IPR017476">
    <property type="entry name" value="UDP-Glc/GDP-Man"/>
</dbReference>
<protein>
    <submittedName>
        <fullName evidence="5">UDP-glucose dehydrogenase</fullName>
        <ecNumber evidence="5">1.1.1.22</ecNumber>
    </submittedName>
</protein>
<dbReference type="Pfam" id="PF00984">
    <property type="entry name" value="UDPG_MGDP_dh"/>
    <property type="match status" value="1"/>
</dbReference>
<dbReference type="PANTHER" id="PTHR43491">
    <property type="entry name" value="UDP-N-ACETYL-D-MANNOSAMINE DEHYDROGENASE"/>
    <property type="match status" value="1"/>
</dbReference>
<dbReference type="Pfam" id="PF03720">
    <property type="entry name" value="UDPG_MGDP_dh_C"/>
    <property type="match status" value="1"/>
</dbReference>
<feature type="domain" description="UDP-glucose/GDP-mannose dehydrogenase C-terminal" evidence="4">
    <location>
        <begin position="317"/>
        <end position="418"/>
    </location>
</feature>
<keyword evidence="3" id="KW-0520">NAD</keyword>
<dbReference type="InterPro" id="IPR014026">
    <property type="entry name" value="UDP-Glc/GDP-Man_DH_dimer"/>
</dbReference>
<proteinExistence type="inferred from homology"/>
<dbReference type="GO" id="GO:0016628">
    <property type="term" value="F:oxidoreductase activity, acting on the CH-CH group of donors, NAD or NADP as acceptor"/>
    <property type="evidence" value="ECO:0007669"/>
    <property type="project" value="InterPro"/>
</dbReference>
<keyword evidence="2 5" id="KW-0560">Oxidoreductase</keyword>
<sequence length="423" mass="47265">MTHTKIAIIGLGYVGLPLAHAFSEKYKVVGFDIDKERIKELNNAYDRTLELNETQIKEALVNGMKFSSNLNDIADCNIYIVTVPTPIDNSNRPDLTPLIKSSESVGKVLKKDDIVIYESTVYPGVTEEVCVPVLEKRSGLVFNQDFFAGYSPERINPGDKEHTVTKILKVTSGSTPEIAKKVDTLYKSIITAGTHLASSIKVAEASKVIENTQRDVNIALINELALIFDTMGIDTNDVIEAAATKWNFIKLTPGLVGGHCIGIDPYYLTYKAQELGYKPNLILGARQINNSMSKYIAERTIKEMIAHDKKIKDAKILVMGLTFKEDCPDIRNSKVFDIIDELHDYGCKIDAYDPWIKAKDVEQNNFSFTIDPFKEKNHYDAIIIAVGHKEFKALDKSTYTGISRGKPVIIDIKGIVENPTWRL</sequence>
<dbReference type="NCBIfam" id="TIGR03026">
    <property type="entry name" value="NDP-sugDHase"/>
    <property type="match status" value="1"/>
</dbReference>
<dbReference type="SMART" id="SM00984">
    <property type="entry name" value="UDPG_MGDP_dh_C"/>
    <property type="match status" value="1"/>
</dbReference>